<keyword evidence="1" id="KW-1133">Transmembrane helix</keyword>
<accession>A0A6N6VMA7</accession>
<proteinExistence type="predicted"/>
<keyword evidence="1" id="KW-0812">Transmembrane</keyword>
<keyword evidence="3" id="KW-1185">Reference proteome</keyword>
<feature type="transmembrane region" description="Helical" evidence="1">
    <location>
        <begin position="95"/>
        <end position="113"/>
    </location>
</feature>
<feature type="transmembrane region" description="Helical" evidence="1">
    <location>
        <begin position="119"/>
        <end position="137"/>
    </location>
</feature>
<evidence type="ECO:0008006" key="4">
    <source>
        <dbReference type="Google" id="ProtNLM"/>
    </source>
</evidence>
<feature type="transmembrane region" description="Helical" evidence="1">
    <location>
        <begin position="350"/>
        <end position="368"/>
    </location>
</feature>
<keyword evidence="1" id="KW-0472">Membrane</keyword>
<comment type="caution">
    <text evidence="2">The sequence shown here is derived from an EMBL/GenBank/DDBJ whole genome shotgun (WGS) entry which is preliminary data.</text>
</comment>
<evidence type="ECO:0000313" key="3">
    <source>
        <dbReference type="Proteomes" id="UP000468901"/>
    </source>
</evidence>
<name>A0A6N6VMA7_9HYPH</name>
<feature type="transmembrane region" description="Helical" evidence="1">
    <location>
        <begin position="267"/>
        <end position="286"/>
    </location>
</feature>
<protein>
    <recommendedName>
        <fullName evidence="4">Glycosyltransferase RgtA/B/C/D-like domain-containing protein</fullName>
    </recommendedName>
</protein>
<feature type="transmembrane region" description="Helical" evidence="1">
    <location>
        <begin position="172"/>
        <end position="193"/>
    </location>
</feature>
<sequence length="469" mass="51985">MSLMMTLRTQYLLVVFFLLFAFYVVGSSYVGINGTHDGRQADVYAQILGFYGYKDYPPLEDFRGHIAIYDIPIYAFVVAKLALITGSEPLVAAKCFNLGWFLLLLWGGCSIAEGFKSGAGVYLVFLLCTSPVFLHYFSAPMPDDMALALAVAASAILLKAEQTRATLVGSALLFLAALIKSPIPFVFVVFFAVQSLLNRDGHRNAYANAKMLIPLVVALAGALLAEKIRKYVLETDVGGFAQDPTWYFGTIHQRLSLDFWLKIPKRFVKSNPLVVVLAFPAAYYCLRTAPREYAALGVAFLTGWLVFANVYLIHDYYEMPVDVVAYVLLAIGAQTTYAAFVDVRWAESVLLVRNIGLAVIALLCIIYMPKQSSLSTVSIYDSMTFALRDERKFLWVNDDHYSAPEIGGRVGTQFEQMSHAAIEKSCASVVAAHRAILVRGHSDCLTSYKASASTYIEDGGFQFYLRKDR</sequence>
<evidence type="ECO:0000256" key="1">
    <source>
        <dbReference type="SAM" id="Phobius"/>
    </source>
</evidence>
<feature type="transmembrane region" description="Helical" evidence="1">
    <location>
        <begin position="293"/>
        <end position="312"/>
    </location>
</feature>
<organism evidence="2 3">
    <name type="scientific">Parvibaculum sedimenti</name>
    <dbReference type="NCBI Taxonomy" id="2608632"/>
    <lineage>
        <taxon>Bacteria</taxon>
        <taxon>Pseudomonadati</taxon>
        <taxon>Pseudomonadota</taxon>
        <taxon>Alphaproteobacteria</taxon>
        <taxon>Hyphomicrobiales</taxon>
        <taxon>Parvibaculaceae</taxon>
        <taxon>Parvibaculum</taxon>
    </lineage>
</organism>
<reference evidence="2 3" key="1">
    <citation type="submission" date="2019-09" db="EMBL/GenBank/DDBJ databases">
        <title>Parvibaculum sedimenti sp. nov., isolated from sediment.</title>
        <authorList>
            <person name="Wang Y."/>
        </authorList>
    </citation>
    <scope>NUCLEOTIDE SEQUENCE [LARGE SCALE GENOMIC DNA]</scope>
    <source>
        <strain evidence="2 3">HXT-9</strain>
    </source>
</reference>
<feature type="transmembrane region" description="Helical" evidence="1">
    <location>
        <begin position="324"/>
        <end position="343"/>
    </location>
</feature>
<evidence type="ECO:0000313" key="2">
    <source>
        <dbReference type="EMBL" id="KAB7740688.1"/>
    </source>
</evidence>
<dbReference type="AlphaFoldDB" id="A0A6N6VMA7"/>
<dbReference type="EMBL" id="WESC01000005">
    <property type="protein sequence ID" value="KAB7740688.1"/>
    <property type="molecule type" value="Genomic_DNA"/>
</dbReference>
<dbReference type="Proteomes" id="UP000468901">
    <property type="component" value="Unassembled WGS sequence"/>
</dbReference>
<dbReference type="RefSeq" id="WP_152215444.1">
    <property type="nucleotide sequence ID" value="NZ_WESC01000005.1"/>
</dbReference>
<gene>
    <name evidence="2" type="ORF">F2P47_06460</name>
</gene>
<feature type="transmembrane region" description="Helical" evidence="1">
    <location>
        <begin position="205"/>
        <end position="225"/>
    </location>
</feature>